<comment type="caution">
    <text evidence="1">The sequence shown here is derived from an EMBL/GenBank/DDBJ whole genome shotgun (WGS) entry which is preliminary data.</text>
</comment>
<accession>A0A921RP44</accession>
<gene>
    <name evidence="1" type="ORF">BDA96_02G179600</name>
</gene>
<dbReference type="AlphaFoldDB" id="A0A921RP44"/>
<proteinExistence type="predicted"/>
<dbReference type="Proteomes" id="UP000807115">
    <property type="component" value="Chromosome 2"/>
</dbReference>
<protein>
    <submittedName>
        <fullName evidence="1">Uncharacterized protein</fullName>
    </submittedName>
</protein>
<sequence length="62" mass="7425">MKQKKWEEKRLKTWFEQYKKEVVTYLLVHKENKATLTGALKNCIEAQGKMKCRKKLPDLQVS</sequence>
<evidence type="ECO:0000313" key="2">
    <source>
        <dbReference type="Proteomes" id="UP000807115"/>
    </source>
</evidence>
<name>A0A921RP44_SORBI</name>
<reference evidence="1" key="2">
    <citation type="submission" date="2020-10" db="EMBL/GenBank/DDBJ databases">
        <authorList>
            <person name="Cooper E.A."/>
            <person name="Brenton Z.W."/>
            <person name="Flinn B.S."/>
            <person name="Jenkins J."/>
            <person name="Shu S."/>
            <person name="Flowers D."/>
            <person name="Luo F."/>
            <person name="Wang Y."/>
            <person name="Xia P."/>
            <person name="Barry K."/>
            <person name="Daum C."/>
            <person name="Lipzen A."/>
            <person name="Yoshinaga Y."/>
            <person name="Schmutz J."/>
            <person name="Saski C."/>
            <person name="Vermerris W."/>
            <person name="Kresovich S."/>
        </authorList>
    </citation>
    <scope>NUCLEOTIDE SEQUENCE</scope>
</reference>
<organism evidence="1 2">
    <name type="scientific">Sorghum bicolor</name>
    <name type="common">Sorghum</name>
    <name type="synonym">Sorghum vulgare</name>
    <dbReference type="NCBI Taxonomy" id="4558"/>
    <lineage>
        <taxon>Eukaryota</taxon>
        <taxon>Viridiplantae</taxon>
        <taxon>Streptophyta</taxon>
        <taxon>Embryophyta</taxon>
        <taxon>Tracheophyta</taxon>
        <taxon>Spermatophyta</taxon>
        <taxon>Magnoliopsida</taxon>
        <taxon>Liliopsida</taxon>
        <taxon>Poales</taxon>
        <taxon>Poaceae</taxon>
        <taxon>PACMAD clade</taxon>
        <taxon>Panicoideae</taxon>
        <taxon>Andropogonodae</taxon>
        <taxon>Andropogoneae</taxon>
        <taxon>Sorghinae</taxon>
        <taxon>Sorghum</taxon>
    </lineage>
</organism>
<evidence type="ECO:0000313" key="1">
    <source>
        <dbReference type="EMBL" id="KAG0543318.1"/>
    </source>
</evidence>
<reference evidence="1" key="1">
    <citation type="journal article" date="2019" name="BMC Genomics">
        <title>A new reference genome for Sorghum bicolor reveals high levels of sequence similarity between sweet and grain genotypes: implications for the genetics of sugar metabolism.</title>
        <authorList>
            <person name="Cooper E.A."/>
            <person name="Brenton Z.W."/>
            <person name="Flinn B.S."/>
            <person name="Jenkins J."/>
            <person name="Shu S."/>
            <person name="Flowers D."/>
            <person name="Luo F."/>
            <person name="Wang Y."/>
            <person name="Xia P."/>
            <person name="Barry K."/>
            <person name="Daum C."/>
            <person name="Lipzen A."/>
            <person name="Yoshinaga Y."/>
            <person name="Schmutz J."/>
            <person name="Saski C."/>
            <person name="Vermerris W."/>
            <person name="Kresovich S."/>
        </authorList>
    </citation>
    <scope>NUCLEOTIDE SEQUENCE</scope>
</reference>
<dbReference type="EMBL" id="CM027681">
    <property type="protein sequence ID" value="KAG0543318.1"/>
    <property type="molecule type" value="Genomic_DNA"/>
</dbReference>